<feature type="non-terminal residue" evidence="6">
    <location>
        <position position="1"/>
    </location>
</feature>
<dbReference type="AlphaFoldDB" id="A0A6P5EE54"/>
<keyword evidence="5" id="KW-1185">Reference proteome</keyword>
<dbReference type="Proteomes" id="UP000515123">
    <property type="component" value="Unplaced"/>
</dbReference>
<feature type="short sequence motif" description="VHIID" evidence="3">
    <location>
        <begin position="119"/>
        <end position="123"/>
    </location>
</feature>
<dbReference type="RefSeq" id="XP_020081651.1">
    <property type="nucleotide sequence ID" value="XM_020226062.1"/>
</dbReference>
<evidence type="ECO:0000256" key="2">
    <source>
        <dbReference type="ARBA" id="ARBA00023163"/>
    </source>
</evidence>
<evidence type="ECO:0000313" key="6">
    <source>
        <dbReference type="RefSeq" id="XP_020081651.1"/>
    </source>
</evidence>
<keyword evidence="2" id="KW-0804">Transcription</keyword>
<evidence type="ECO:0000313" key="5">
    <source>
        <dbReference type="Proteomes" id="UP000515123"/>
    </source>
</evidence>
<evidence type="ECO:0000256" key="1">
    <source>
        <dbReference type="ARBA" id="ARBA00023015"/>
    </source>
</evidence>
<dbReference type="GeneID" id="109705326"/>
<dbReference type="OrthoDB" id="1913536at2759"/>
<evidence type="ECO:0000256" key="4">
    <source>
        <dbReference type="SAM" id="MobiDB-lite"/>
    </source>
</evidence>
<proteinExistence type="inferred from homology"/>
<reference evidence="5" key="1">
    <citation type="journal article" date="2015" name="Nat. Genet.">
        <title>The pineapple genome and the evolution of CAM photosynthesis.</title>
        <authorList>
            <person name="Ming R."/>
            <person name="VanBuren R."/>
            <person name="Wai C.M."/>
            <person name="Tang H."/>
            <person name="Schatz M.C."/>
            <person name="Bowers J.E."/>
            <person name="Lyons E."/>
            <person name="Wang M.L."/>
            <person name="Chen J."/>
            <person name="Biggers E."/>
            <person name="Zhang J."/>
            <person name="Huang L."/>
            <person name="Zhang L."/>
            <person name="Miao W."/>
            <person name="Zhang J."/>
            <person name="Ye Z."/>
            <person name="Miao C."/>
            <person name="Lin Z."/>
            <person name="Wang H."/>
            <person name="Zhou H."/>
            <person name="Yim W.C."/>
            <person name="Priest H.D."/>
            <person name="Zheng C."/>
            <person name="Woodhouse M."/>
            <person name="Edger P.P."/>
            <person name="Guyot R."/>
            <person name="Guo H.B."/>
            <person name="Guo H."/>
            <person name="Zheng G."/>
            <person name="Singh R."/>
            <person name="Sharma A."/>
            <person name="Min X."/>
            <person name="Zheng Y."/>
            <person name="Lee H."/>
            <person name="Gurtowski J."/>
            <person name="Sedlazeck F.J."/>
            <person name="Harkess A."/>
            <person name="McKain M.R."/>
            <person name="Liao Z."/>
            <person name="Fang J."/>
            <person name="Liu J."/>
            <person name="Zhang X."/>
            <person name="Zhang Q."/>
            <person name="Hu W."/>
            <person name="Qin Y."/>
            <person name="Wang K."/>
            <person name="Chen L.Y."/>
            <person name="Shirley N."/>
            <person name="Lin Y.R."/>
            <person name="Liu L.Y."/>
            <person name="Hernandez A.G."/>
            <person name="Wright C.L."/>
            <person name="Bulone V."/>
            <person name="Tuskan G.A."/>
            <person name="Heath K."/>
            <person name="Zee F."/>
            <person name="Moore P.H."/>
            <person name="Sunkar R."/>
            <person name="Leebens-Mack J.H."/>
            <person name="Mockler T."/>
            <person name="Bennetzen J.L."/>
            <person name="Freeling M."/>
            <person name="Sankoff D."/>
            <person name="Paterson A.H."/>
            <person name="Zhu X."/>
            <person name="Yang X."/>
            <person name="Smith J.A."/>
            <person name="Cushman J.C."/>
            <person name="Paull R.E."/>
            <person name="Yu Q."/>
        </authorList>
    </citation>
    <scope>NUCLEOTIDE SEQUENCE [LARGE SCALE GENOMIC DNA]</scope>
    <source>
        <strain evidence="5">cv. F153</strain>
    </source>
</reference>
<comment type="caution">
    <text evidence="3">Lacks conserved residue(s) required for the propagation of feature annotation.</text>
</comment>
<organism evidence="5 6">
    <name type="scientific">Ananas comosus</name>
    <name type="common">Pineapple</name>
    <name type="synonym">Ananas ananas</name>
    <dbReference type="NCBI Taxonomy" id="4615"/>
    <lineage>
        <taxon>Eukaryota</taxon>
        <taxon>Viridiplantae</taxon>
        <taxon>Streptophyta</taxon>
        <taxon>Embryophyta</taxon>
        <taxon>Tracheophyta</taxon>
        <taxon>Spermatophyta</taxon>
        <taxon>Magnoliopsida</taxon>
        <taxon>Liliopsida</taxon>
        <taxon>Poales</taxon>
        <taxon>Bromeliaceae</taxon>
        <taxon>Bromelioideae</taxon>
        <taxon>Ananas</taxon>
    </lineage>
</organism>
<protein>
    <submittedName>
        <fullName evidence="6">Protein SHORT-ROOT 1-like</fullName>
    </submittedName>
</protein>
<dbReference type="PROSITE" id="PS50985">
    <property type="entry name" value="GRAS"/>
    <property type="match status" value="1"/>
</dbReference>
<dbReference type="InterPro" id="IPR005202">
    <property type="entry name" value="TF_GRAS"/>
</dbReference>
<sequence>GGGRWAAQLLMECARAVAARDSGRVQQLMWMLNELSSAYGDPEQKIAAYFLQGLFARLTSSGPRTLRTLSSAADRAASFESTRRTALRFQELSPWSSFGHVAANGAILEAFLEGGAQRLHILDLSSTFCTQWPTLLEALATRSADDTPHLTITTVVPPALQRVMREIGQRMEKFARLMGVPFRFSAVHPPPSAAGGLAELDLDSLDLRGDGALLAVNCVGALRGVSPERERERGRSKIGGDISSRRKGERERGKITHKETRPNYRTSDFYDRNIDIFLLIF</sequence>
<name>A0A6P5EE54_ANACO</name>
<gene>
    <name evidence="6" type="primary">LOC109705326</name>
</gene>
<dbReference type="Pfam" id="PF03514">
    <property type="entry name" value="GRAS"/>
    <property type="match status" value="1"/>
</dbReference>
<accession>A0A6P5EE54</accession>
<evidence type="ECO:0000256" key="3">
    <source>
        <dbReference type="PROSITE-ProRule" id="PRU01191"/>
    </source>
</evidence>
<feature type="compositionally biased region" description="Basic and acidic residues" evidence="4">
    <location>
        <begin position="226"/>
        <end position="235"/>
    </location>
</feature>
<feature type="compositionally biased region" description="Basic and acidic residues" evidence="4">
    <location>
        <begin position="243"/>
        <end position="260"/>
    </location>
</feature>
<comment type="similarity">
    <text evidence="3">Belongs to the GRAS family.</text>
</comment>
<keyword evidence="1" id="KW-0805">Transcription regulation</keyword>
<dbReference type="PANTHER" id="PTHR31636">
    <property type="entry name" value="OSJNBA0084A10.13 PROTEIN-RELATED"/>
    <property type="match status" value="1"/>
</dbReference>
<feature type="region of interest" description="Disordered" evidence="4">
    <location>
        <begin position="226"/>
        <end position="260"/>
    </location>
</feature>
<reference evidence="6" key="2">
    <citation type="submission" date="2025-08" db="UniProtKB">
        <authorList>
            <consortium name="RefSeq"/>
        </authorList>
    </citation>
    <scope>IDENTIFICATION</scope>
    <source>
        <tissue evidence="6">Leaf</tissue>
    </source>
</reference>